<dbReference type="Pfam" id="PF13701">
    <property type="entry name" value="DDE_Tnp_1_4"/>
    <property type="match status" value="1"/>
</dbReference>
<organism evidence="3 4">
    <name type="scientific">Siccirubricoccus deserti</name>
    <dbReference type="NCBI Taxonomy" id="2013562"/>
    <lineage>
        <taxon>Bacteria</taxon>
        <taxon>Pseudomonadati</taxon>
        <taxon>Pseudomonadota</taxon>
        <taxon>Alphaproteobacteria</taxon>
        <taxon>Acetobacterales</taxon>
        <taxon>Roseomonadaceae</taxon>
        <taxon>Siccirubricoccus</taxon>
    </lineage>
</organism>
<dbReference type="AlphaFoldDB" id="A0A9X0UBD2"/>
<evidence type="ECO:0000313" key="4">
    <source>
        <dbReference type="Proteomes" id="UP000600101"/>
    </source>
</evidence>
<evidence type="ECO:0000256" key="1">
    <source>
        <dbReference type="SAM" id="MobiDB-lite"/>
    </source>
</evidence>
<evidence type="ECO:0000313" key="3">
    <source>
        <dbReference type="EMBL" id="MBC4013689.1"/>
    </source>
</evidence>
<dbReference type="Proteomes" id="UP000600101">
    <property type="component" value="Unassembled WGS sequence"/>
</dbReference>
<protein>
    <submittedName>
        <fullName evidence="3">Transposase</fullName>
    </submittedName>
</protein>
<dbReference type="EMBL" id="JACOMF010000001">
    <property type="protein sequence ID" value="MBC4013689.1"/>
    <property type="molecule type" value="Genomic_DNA"/>
</dbReference>
<keyword evidence="4" id="KW-1185">Reference proteome</keyword>
<reference evidence="3" key="1">
    <citation type="submission" date="2020-08" db="EMBL/GenBank/DDBJ databases">
        <authorList>
            <person name="Hu Y."/>
            <person name="Nguyen S.V."/>
            <person name="Li F."/>
            <person name="Fanning S."/>
        </authorList>
    </citation>
    <scope>NUCLEOTIDE SEQUENCE</scope>
    <source>
        <strain evidence="3">SYSU D8009</strain>
    </source>
</reference>
<proteinExistence type="predicted"/>
<name>A0A9X0UBD2_9PROT</name>
<feature type="region of interest" description="Disordered" evidence="1">
    <location>
        <begin position="57"/>
        <end position="128"/>
    </location>
</feature>
<accession>A0A9X0UBD2</accession>
<comment type="caution">
    <text evidence="3">The sequence shown here is derived from an EMBL/GenBank/DDBJ whole genome shotgun (WGS) entry which is preliminary data.</text>
</comment>
<sequence length="128" mass="14314">MNRADFVFGNARLAEELANDLALAEEEATRTGKPARRFRDFHWSTLDSWSRRRRVIGKAEQTRGEANRRLIVTSLRPGEPDSAESTSPATLRPEPPRRSRSTFARHAGPPAQLDRLRPTVAGVNPTPS</sequence>
<dbReference type="InterPro" id="IPR025668">
    <property type="entry name" value="Tnp_DDE_dom"/>
</dbReference>
<gene>
    <name evidence="3" type="ORF">H7965_00010</name>
</gene>
<evidence type="ECO:0000259" key="2">
    <source>
        <dbReference type="Pfam" id="PF13701"/>
    </source>
</evidence>
<feature type="domain" description="Transposase DDE" evidence="2">
    <location>
        <begin position="9"/>
        <end position="81"/>
    </location>
</feature>